<evidence type="ECO:0000256" key="2">
    <source>
        <dbReference type="ARBA" id="ARBA00007368"/>
    </source>
</evidence>
<protein>
    <recommendedName>
        <fullName evidence="3 12">Periplasmic nitrate reductase, electron transfer subunit</fullName>
    </recommendedName>
    <alternativeName>
        <fullName evidence="11 12">Diheme cytochrome c NapB</fullName>
    </alternativeName>
</protein>
<keyword evidence="6" id="KW-0479">Metal-binding</keyword>
<keyword evidence="4 12" id="KW-0813">Transport</keyword>
<evidence type="ECO:0000256" key="13">
    <source>
        <dbReference type="SAM" id="MobiDB-lite"/>
    </source>
</evidence>
<keyword evidence="15" id="KW-0560">Oxidoreductase</keyword>
<dbReference type="Gene3D" id="1.10.1130.10">
    <property type="entry name" value="Flavocytochrome C3, Chain A"/>
    <property type="match status" value="1"/>
</dbReference>
<comment type="subunit">
    <text evidence="12">Component of the periplasmic nitrate reductase NapAB complex composed of NapA and NapB.</text>
</comment>
<sequence>MKRLMVSLFAFFFVLVAGSATAQELRDPSAPDGLRAGGTASQTLPAAPMAGEPRQAGREVLNYPEQPPVIPHTIRDYQVDKRSNRCLTCHSRENAVDAGAPMVSITHFMDRHKQVLAAVSPDRYFCTQCHVPQTDAKPLVESQFRTVDEVLKEAIREREGGEP</sequence>
<dbReference type="InterPro" id="IPR036280">
    <property type="entry name" value="Multihaem_cyt_sf"/>
</dbReference>
<comment type="caution">
    <text evidence="15">The sequence shown here is derived from an EMBL/GenBank/DDBJ whole genome shotgun (WGS) entry which is preliminary data.</text>
</comment>
<feature type="signal peptide" evidence="14">
    <location>
        <begin position="1"/>
        <end position="22"/>
    </location>
</feature>
<keyword evidence="16" id="KW-1185">Reference proteome</keyword>
<organism evidence="15 16">
    <name type="scientific">Vreelandella vilamensis</name>
    <dbReference type="NCBI Taxonomy" id="531309"/>
    <lineage>
        <taxon>Bacteria</taxon>
        <taxon>Pseudomonadati</taxon>
        <taxon>Pseudomonadota</taxon>
        <taxon>Gammaproteobacteria</taxon>
        <taxon>Oceanospirillales</taxon>
        <taxon>Halomonadaceae</taxon>
        <taxon>Vreelandella</taxon>
    </lineage>
</organism>
<evidence type="ECO:0000256" key="4">
    <source>
        <dbReference type="ARBA" id="ARBA00022448"/>
    </source>
</evidence>
<dbReference type="GO" id="GO:0050140">
    <property type="term" value="F:nitrate reductase (cytochrome) activity"/>
    <property type="evidence" value="ECO:0007669"/>
    <property type="project" value="UniProtKB-EC"/>
</dbReference>
<evidence type="ECO:0000256" key="14">
    <source>
        <dbReference type="SAM" id="SignalP"/>
    </source>
</evidence>
<evidence type="ECO:0000256" key="8">
    <source>
        <dbReference type="ARBA" id="ARBA00022764"/>
    </source>
</evidence>
<evidence type="ECO:0000256" key="12">
    <source>
        <dbReference type="PIRNR" id="PIRNR006105"/>
    </source>
</evidence>
<proteinExistence type="inferred from homology"/>
<evidence type="ECO:0000256" key="5">
    <source>
        <dbReference type="ARBA" id="ARBA00022617"/>
    </source>
</evidence>
<dbReference type="RefSeq" id="WP_309656199.1">
    <property type="nucleotide sequence ID" value="NZ_JARWAN010000014.1"/>
</dbReference>
<evidence type="ECO:0000256" key="11">
    <source>
        <dbReference type="ARBA" id="ARBA00031832"/>
    </source>
</evidence>
<feature type="chain" id="PRO_5047375290" description="Periplasmic nitrate reductase, electron transfer subunit" evidence="14">
    <location>
        <begin position="23"/>
        <end position="163"/>
    </location>
</feature>
<feature type="region of interest" description="Disordered" evidence="13">
    <location>
        <begin position="24"/>
        <end position="54"/>
    </location>
</feature>
<dbReference type="PIRSF" id="PIRSF006105">
    <property type="entry name" value="NapB"/>
    <property type="match status" value="1"/>
</dbReference>
<dbReference type="InterPro" id="IPR005591">
    <property type="entry name" value="NapB"/>
</dbReference>
<comment type="subcellular location">
    <subcellularLocation>
        <location evidence="1 12">Periplasm</location>
    </subcellularLocation>
</comment>
<evidence type="ECO:0000256" key="9">
    <source>
        <dbReference type="ARBA" id="ARBA00022982"/>
    </source>
</evidence>
<dbReference type="PANTHER" id="PTHR38604">
    <property type="entry name" value="PERIPLASMIC NITRATE REDUCTASE, ELECTRON TRANSFER SUBUNIT"/>
    <property type="match status" value="1"/>
</dbReference>
<dbReference type="Pfam" id="PF03892">
    <property type="entry name" value="NapB"/>
    <property type="match status" value="1"/>
</dbReference>
<dbReference type="EMBL" id="JARWAN010000014">
    <property type="protein sequence ID" value="MDR5899315.1"/>
    <property type="molecule type" value="Genomic_DNA"/>
</dbReference>
<accession>A0ABU1H4T0</accession>
<evidence type="ECO:0000256" key="6">
    <source>
        <dbReference type="ARBA" id="ARBA00022723"/>
    </source>
</evidence>
<dbReference type="SUPFAM" id="SSF48695">
    <property type="entry name" value="Multiheme cytochromes"/>
    <property type="match status" value="1"/>
</dbReference>
<comment type="function">
    <text evidence="12">Electron transfer subunit of the periplasmic nitrate reductase complex NapAB.</text>
</comment>
<evidence type="ECO:0000256" key="1">
    <source>
        <dbReference type="ARBA" id="ARBA00004418"/>
    </source>
</evidence>
<evidence type="ECO:0000256" key="10">
    <source>
        <dbReference type="ARBA" id="ARBA00023004"/>
    </source>
</evidence>
<keyword evidence="10" id="KW-0408">Iron</keyword>
<dbReference type="PANTHER" id="PTHR38604:SF1">
    <property type="entry name" value="PERIPLASMIC NITRATE REDUCTASE, ELECTRON TRANSFER SUBUNIT"/>
    <property type="match status" value="1"/>
</dbReference>
<name>A0ABU1H4T0_9GAMM</name>
<reference evidence="15 16" key="1">
    <citation type="submission" date="2023-04" db="EMBL/GenBank/DDBJ databases">
        <title>A long-awaited taxogenomic arrangement of the family Halomonadaceae.</title>
        <authorList>
            <person name="De La Haba R."/>
            <person name="Chuvochina M."/>
            <person name="Wittouck S."/>
            <person name="Arahal D.R."/>
            <person name="Sanchez-Porro C."/>
            <person name="Hugenholtz P."/>
            <person name="Ventosa A."/>
        </authorList>
    </citation>
    <scope>NUCLEOTIDE SEQUENCE [LARGE SCALE GENOMIC DNA]</scope>
    <source>
        <strain evidence="15 16">DSM 21020</strain>
    </source>
</reference>
<evidence type="ECO:0000256" key="3">
    <source>
        <dbReference type="ARBA" id="ARBA00013773"/>
    </source>
</evidence>
<gene>
    <name evidence="15" type="ORF">QC823_09975</name>
</gene>
<evidence type="ECO:0000256" key="7">
    <source>
        <dbReference type="ARBA" id="ARBA00022729"/>
    </source>
</evidence>
<keyword evidence="9 12" id="KW-0249">Electron transport</keyword>
<keyword evidence="7 14" id="KW-0732">Signal</keyword>
<evidence type="ECO:0000313" key="15">
    <source>
        <dbReference type="EMBL" id="MDR5899315.1"/>
    </source>
</evidence>
<comment type="similarity">
    <text evidence="2 12">Belongs to the NapB family.</text>
</comment>
<dbReference type="Proteomes" id="UP001254564">
    <property type="component" value="Unassembled WGS sequence"/>
</dbReference>
<evidence type="ECO:0000313" key="16">
    <source>
        <dbReference type="Proteomes" id="UP001254564"/>
    </source>
</evidence>
<keyword evidence="5" id="KW-0349">Heme</keyword>
<keyword evidence="8 12" id="KW-0574">Periplasm</keyword>